<dbReference type="InterPro" id="IPR013766">
    <property type="entry name" value="Thioredoxin_domain"/>
</dbReference>
<dbReference type="AlphaFoldDB" id="A0A0D6MGY6"/>
<keyword evidence="5" id="KW-0560">Oxidoreductase</keyword>
<keyword evidence="12" id="KW-0732">Signal</keyword>
<gene>
    <name evidence="14" type="ORF">Tasa_003_060</name>
</gene>
<dbReference type="PANTHER" id="PTHR42801:SF4">
    <property type="entry name" value="AHPC_TSA FAMILY PROTEIN"/>
    <property type="match status" value="1"/>
</dbReference>
<keyword evidence="6" id="KW-1015">Disulfide bond</keyword>
<dbReference type="PANTHER" id="PTHR42801">
    <property type="entry name" value="THIOREDOXIN-DEPENDENT PEROXIDE REDUCTASE"/>
    <property type="match status" value="1"/>
</dbReference>
<feature type="domain" description="Thioredoxin" evidence="13">
    <location>
        <begin position="29"/>
        <end position="181"/>
    </location>
</feature>
<feature type="signal peptide" evidence="12">
    <location>
        <begin position="1"/>
        <end position="27"/>
    </location>
</feature>
<protein>
    <recommendedName>
        <fullName evidence="2">thioredoxin-dependent peroxiredoxin</fullName>
        <ecNumber evidence="2">1.11.1.24</ecNumber>
    </recommendedName>
    <alternativeName>
        <fullName evidence="8">Thioredoxin peroxidase</fullName>
    </alternativeName>
    <alternativeName>
        <fullName evidence="10">Thioredoxin-dependent peroxiredoxin Bcp</fullName>
    </alternativeName>
</protein>
<comment type="similarity">
    <text evidence="9">Belongs to the peroxiredoxin family. BCP/PrxQ subfamily.</text>
</comment>
<dbReference type="Gene3D" id="3.40.30.10">
    <property type="entry name" value="Glutaredoxin"/>
    <property type="match status" value="1"/>
</dbReference>
<sequence>MTDRRFFRARPVMALALLAGAAPLAHAALPQGTSAPSFNAPASLGGKEFQFSLADALKQGPVVLYFYPAAFTRGCTIEAHDFAEAMPQYQALGATVVGVSMDGIAKLDKFSVSDCRSKFAVAADPDGKITRSYDAKMPIMNMATRVSYVIAPSGKVAFSYAAMSPDEHVAKTLAAVKALKSAP</sequence>
<evidence type="ECO:0000313" key="14">
    <source>
        <dbReference type="EMBL" id="GAN52882.1"/>
    </source>
</evidence>
<keyword evidence="4" id="KW-0049">Antioxidant</keyword>
<evidence type="ECO:0000256" key="5">
    <source>
        <dbReference type="ARBA" id="ARBA00023002"/>
    </source>
</evidence>
<comment type="catalytic activity">
    <reaction evidence="11">
        <text>a hydroperoxide + [thioredoxin]-dithiol = an alcohol + [thioredoxin]-disulfide + H2O</text>
        <dbReference type="Rhea" id="RHEA:62620"/>
        <dbReference type="Rhea" id="RHEA-COMP:10698"/>
        <dbReference type="Rhea" id="RHEA-COMP:10700"/>
        <dbReference type="ChEBI" id="CHEBI:15377"/>
        <dbReference type="ChEBI" id="CHEBI:29950"/>
        <dbReference type="ChEBI" id="CHEBI:30879"/>
        <dbReference type="ChEBI" id="CHEBI:35924"/>
        <dbReference type="ChEBI" id="CHEBI:50058"/>
        <dbReference type="EC" id="1.11.1.24"/>
    </reaction>
</comment>
<dbReference type="InterPro" id="IPR000866">
    <property type="entry name" value="AhpC/TSA"/>
</dbReference>
<evidence type="ECO:0000256" key="8">
    <source>
        <dbReference type="ARBA" id="ARBA00032824"/>
    </source>
</evidence>
<dbReference type="EC" id="1.11.1.24" evidence="2"/>
<evidence type="ECO:0000256" key="12">
    <source>
        <dbReference type="SAM" id="SignalP"/>
    </source>
</evidence>
<dbReference type="SUPFAM" id="SSF52833">
    <property type="entry name" value="Thioredoxin-like"/>
    <property type="match status" value="1"/>
</dbReference>
<evidence type="ECO:0000313" key="15">
    <source>
        <dbReference type="Proteomes" id="UP000032679"/>
    </source>
</evidence>
<comment type="caution">
    <text evidence="14">The sequence shown here is derived from an EMBL/GenBank/DDBJ whole genome shotgun (WGS) entry which is preliminary data.</text>
</comment>
<evidence type="ECO:0000256" key="11">
    <source>
        <dbReference type="ARBA" id="ARBA00049091"/>
    </source>
</evidence>
<dbReference type="STRING" id="1231623.Tasa_003_060"/>
<proteinExistence type="inferred from homology"/>
<organism evidence="14 15">
    <name type="scientific">Tanticharoenia sakaeratensis NBRC 103193</name>
    <dbReference type="NCBI Taxonomy" id="1231623"/>
    <lineage>
        <taxon>Bacteria</taxon>
        <taxon>Pseudomonadati</taxon>
        <taxon>Pseudomonadota</taxon>
        <taxon>Alphaproteobacteria</taxon>
        <taxon>Acetobacterales</taxon>
        <taxon>Acetobacteraceae</taxon>
        <taxon>Tanticharoenia</taxon>
    </lineage>
</organism>
<accession>A0A0D6MGY6</accession>
<evidence type="ECO:0000256" key="9">
    <source>
        <dbReference type="ARBA" id="ARBA00038489"/>
    </source>
</evidence>
<evidence type="ECO:0000256" key="6">
    <source>
        <dbReference type="ARBA" id="ARBA00023157"/>
    </source>
</evidence>
<dbReference type="PROSITE" id="PS51352">
    <property type="entry name" value="THIOREDOXIN_2"/>
    <property type="match status" value="1"/>
</dbReference>
<dbReference type="EMBL" id="BALE01000003">
    <property type="protein sequence ID" value="GAN52882.1"/>
    <property type="molecule type" value="Genomic_DNA"/>
</dbReference>
<dbReference type="InterPro" id="IPR050924">
    <property type="entry name" value="Peroxiredoxin_BCP/PrxQ"/>
</dbReference>
<evidence type="ECO:0000256" key="4">
    <source>
        <dbReference type="ARBA" id="ARBA00022862"/>
    </source>
</evidence>
<dbReference type="GO" id="GO:0008379">
    <property type="term" value="F:thioredoxin peroxidase activity"/>
    <property type="evidence" value="ECO:0007669"/>
    <property type="project" value="TreeGrafter"/>
</dbReference>
<evidence type="ECO:0000256" key="7">
    <source>
        <dbReference type="ARBA" id="ARBA00023284"/>
    </source>
</evidence>
<evidence type="ECO:0000256" key="2">
    <source>
        <dbReference type="ARBA" id="ARBA00013017"/>
    </source>
</evidence>
<name>A0A0D6MGY6_9PROT</name>
<feature type="chain" id="PRO_5002308012" description="thioredoxin-dependent peroxiredoxin" evidence="12">
    <location>
        <begin position="28"/>
        <end position="183"/>
    </location>
</feature>
<dbReference type="Proteomes" id="UP000032679">
    <property type="component" value="Unassembled WGS sequence"/>
</dbReference>
<evidence type="ECO:0000256" key="3">
    <source>
        <dbReference type="ARBA" id="ARBA00022559"/>
    </source>
</evidence>
<dbReference type="GO" id="GO:0034599">
    <property type="term" value="P:cellular response to oxidative stress"/>
    <property type="evidence" value="ECO:0007669"/>
    <property type="project" value="TreeGrafter"/>
</dbReference>
<keyword evidence="3" id="KW-0575">Peroxidase</keyword>
<dbReference type="OrthoDB" id="5572803at2"/>
<comment type="function">
    <text evidence="1">Thiol-specific peroxidase that catalyzes the reduction of hydrogen peroxide and organic hydroperoxides to water and alcohols, respectively. Plays a role in cell protection against oxidative stress by detoxifying peroxides and as sensor of hydrogen peroxide-mediated signaling events.</text>
</comment>
<dbReference type="CDD" id="cd03017">
    <property type="entry name" value="PRX_BCP"/>
    <property type="match status" value="1"/>
</dbReference>
<dbReference type="InterPro" id="IPR036249">
    <property type="entry name" value="Thioredoxin-like_sf"/>
</dbReference>
<reference evidence="14 15" key="1">
    <citation type="submission" date="2012-10" db="EMBL/GenBank/DDBJ databases">
        <title>Genome sequencing of Tanticharoenia sakaeratensis NBRC 103193.</title>
        <authorList>
            <person name="Azuma Y."/>
            <person name="Hadano H."/>
            <person name="Hirakawa H."/>
            <person name="Matsushita K."/>
        </authorList>
    </citation>
    <scope>NUCLEOTIDE SEQUENCE [LARGE SCALE GENOMIC DNA]</scope>
    <source>
        <strain evidence="14 15">NBRC 103193</strain>
    </source>
</reference>
<keyword evidence="7" id="KW-0676">Redox-active center</keyword>
<keyword evidence="15" id="KW-1185">Reference proteome</keyword>
<dbReference type="GO" id="GO:0005737">
    <property type="term" value="C:cytoplasm"/>
    <property type="evidence" value="ECO:0007669"/>
    <property type="project" value="TreeGrafter"/>
</dbReference>
<evidence type="ECO:0000256" key="1">
    <source>
        <dbReference type="ARBA" id="ARBA00003330"/>
    </source>
</evidence>
<dbReference type="GO" id="GO:0045454">
    <property type="term" value="P:cell redox homeostasis"/>
    <property type="evidence" value="ECO:0007669"/>
    <property type="project" value="TreeGrafter"/>
</dbReference>
<evidence type="ECO:0000259" key="13">
    <source>
        <dbReference type="PROSITE" id="PS51352"/>
    </source>
</evidence>
<dbReference type="Pfam" id="PF00578">
    <property type="entry name" value="AhpC-TSA"/>
    <property type="match status" value="1"/>
</dbReference>
<evidence type="ECO:0000256" key="10">
    <source>
        <dbReference type="ARBA" id="ARBA00042639"/>
    </source>
</evidence>